<protein>
    <submittedName>
        <fullName evidence="1">Uncharacterized protein</fullName>
    </submittedName>
</protein>
<dbReference type="InterPro" id="IPR017946">
    <property type="entry name" value="PLC-like_Pdiesterase_TIM-brl"/>
</dbReference>
<dbReference type="Proteomes" id="UP000274822">
    <property type="component" value="Unassembled WGS sequence"/>
</dbReference>
<dbReference type="EMBL" id="RBNJ01000982">
    <property type="protein sequence ID" value="RUS33736.1"/>
    <property type="molecule type" value="Genomic_DNA"/>
</dbReference>
<evidence type="ECO:0000313" key="1">
    <source>
        <dbReference type="EMBL" id="RUS33736.1"/>
    </source>
</evidence>
<comment type="caution">
    <text evidence="1">The sequence shown here is derived from an EMBL/GenBank/DDBJ whole genome shotgun (WGS) entry which is preliminary data.</text>
</comment>
<dbReference type="GO" id="GO:0008081">
    <property type="term" value="F:phosphoric diester hydrolase activity"/>
    <property type="evidence" value="ECO:0007669"/>
    <property type="project" value="InterPro"/>
</dbReference>
<sequence length="248" mass="28003">MHGGQSLGLVDGYGVLYSEFLREAFRFLTTNPHQAIVLHLSDNAVNNNAYRVNLMQVDDIVDSVCKEFVPNAPKGACPLIHIQPPAPQAWPTLKQLVSLDDKNAKIKSRAIITNSGDFHAPDGYQTKYISPMFWQNSWFEDQSTSTIEPHLNQMCKNSISIGYEDLARKINNPSYLNESIFAPQGCNIRATPTQTRISMLMVDFYQTHFAWIKDTLQSQLLEINWNKYKQTIVKPKKGKKGKGKKGGN</sequence>
<keyword evidence="2" id="KW-1185">Reference proteome</keyword>
<dbReference type="Gene3D" id="3.20.20.190">
    <property type="entry name" value="Phosphatidylinositol (PI) phosphodiesterase"/>
    <property type="match status" value="1"/>
</dbReference>
<organism evidence="1 2">
    <name type="scientific">Jimgerdemannia flammicorona</name>
    <dbReference type="NCBI Taxonomy" id="994334"/>
    <lineage>
        <taxon>Eukaryota</taxon>
        <taxon>Fungi</taxon>
        <taxon>Fungi incertae sedis</taxon>
        <taxon>Mucoromycota</taxon>
        <taxon>Mucoromycotina</taxon>
        <taxon>Endogonomycetes</taxon>
        <taxon>Endogonales</taxon>
        <taxon>Endogonaceae</taxon>
        <taxon>Jimgerdemannia</taxon>
    </lineage>
</organism>
<dbReference type="SUPFAM" id="SSF51695">
    <property type="entry name" value="PLC-like phosphodiesterases"/>
    <property type="match status" value="1"/>
</dbReference>
<reference evidence="1 2" key="1">
    <citation type="journal article" date="2018" name="New Phytol.">
        <title>Phylogenomics of Endogonaceae and evolution of mycorrhizas within Mucoromycota.</title>
        <authorList>
            <person name="Chang Y."/>
            <person name="Desiro A."/>
            <person name="Na H."/>
            <person name="Sandor L."/>
            <person name="Lipzen A."/>
            <person name="Clum A."/>
            <person name="Barry K."/>
            <person name="Grigoriev I.V."/>
            <person name="Martin F.M."/>
            <person name="Stajich J.E."/>
            <person name="Smith M.E."/>
            <person name="Bonito G."/>
            <person name="Spatafora J.W."/>
        </authorList>
    </citation>
    <scope>NUCLEOTIDE SEQUENCE [LARGE SCALE GENOMIC DNA]</scope>
    <source>
        <strain evidence="1 2">AD002</strain>
    </source>
</reference>
<dbReference type="GO" id="GO:0006629">
    <property type="term" value="P:lipid metabolic process"/>
    <property type="evidence" value="ECO:0007669"/>
    <property type="project" value="InterPro"/>
</dbReference>
<name>A0A433QVF2_9FUNG</name>
<proteinExistence type="predicted"/>
<accession>A0A433QVF2</accession>
<dbReference type="AlphaFoldDB" id="A0A433QVF2"/>
<evidence type="ECO:0000313" key="2">
    <source>
        <dbReference type="Proteomes" id="UP000274822"/>
    </source>
</evidence>
<gene>
    <name evidence="1" type="ORF">BC938DRAFT_484211</name>
</gene>